<organism evidence="1 2">
    <name type="scientific">Eimeria brunetti</name>
    <dbReference type="NCBI Taxonomy" id="51314"/>
    <lineage>
        <taxon>Eukaryota</taxon>
        <taxon>Sar</taxon>
        <taxon>Alveolata</taxon>
        <taxon>Apicomplexa</taxon>
        <taxon>Conoidasida</taxon>
        <taxon>Coccidia</taxon>
        <taxon>Eucoccidiorida</taxon>
        <taxon>Eimeriorina</taxon>
        <taxon>Eimeriidae</taxon>
        <taxon>Eimeria</taxon>
    </lineage>
</organism>
<dbReference type="AlphaFoldDB" id="U6LL04"/>
<gene>
    <name evidence="1" type="ORF">EBH_0060460</name>
</gene>
<accession>U6LL04</accession>
<reference evidence="1" key="1">
    <citation type="submission" date="2013-10" db="EMBL/GenBank/DDBJ databases">
        <title>Genomic analysis of the causative agents of coccidiosis in chickens.</title>
        <authorList>
            <person name="Reid A.J."/>
            <person name="Blake D."/>
            <person name="Billington K."/>
            <person name="Browne H."/>
            <person name="Dunn M."/>
            <person name="Hung S."/>
            <person name="Kawahara F."/>
            <person name="Miranda-Saavedra D."/>
            <person name="Mourier T."/>
            <person name="Nagra H."/>
            <person name="Otto T.D."/>
            <person name="Rawlings N."/>
            <person name="Sanchez A."/>
            <person name="Sanders M."/>
            <person name="Subramaniam C."/>
            <person name="Tay Y."/>
            <person name="Dear P."/>
            <person name="Doerig C."/>
            <person name="Gruber A."/>
            <person name="Parkinson J."/>
            <person name="Shirley M."/>
            <person name="Wan K.L."/>
            <person name="Berriman M."/>
            <person name="Tomley F."/>
            <person name="Pain A."/>
        </authorList>
    </citation>
    <scope>NUCLEOTIDE SEQUENCE [LARGE SCALE GENOMIC DNA]</scope>
    <source>
        <strain evidence="1">Houghton</strain>
    </source>
</reference>
<sequence length="192" mass="20305">MVATGIYLFGLKGTRFAVAWPQRFPAGVSSGGDSRAWAVPINSFWLRLETSEGGFLGPPLVSPPMEQGPGWGMGPIGIAVAKWAGIGHRLGGSSWGLLTVALALPPLADVLCSVVGFWFFFAGDVRQEQLLCMAVAATMPKHFIASMYASRIEKPNVASSASTKESKLLASVAHECERAAEVCSCLPFEGCT</sequence>
<proteinExistence type="predicted"/>
<evidence type="ECO:0000313" key="1">
    <source>
        <dbReference type="EMBL" id="CDJ49274.1"/>
    </source>
</evidence>
<reference evidence="1" key="2">
    <citation type="submission" date="2013-10" db="EMBL/GenBank/DDBJ databases">
        <authorList>
            <person name="Aslett M."/>
        </authorList>
    </citation>
    <scope>NUCLEOTIDE SEQUENCE [LARGE SCALE GENOMIC DNA]</scope>
    <source>
        <strain evidence="1">Houghton</strain>
    </source>
</reference>
<dbReference type="Proteomes" id="UP000030750">
    <property type="component" value="Unassembled WGS sequence"/>
</dbReference>
<dbReference type="EMBL" id="HG711576">
    <property type="protein sequence ID" value="CDJ49274.1"/>
    <property type="molecule type" value="Genomic_DNA"/>
</dbReference>
<keyword evidence="2" id="KW-1185">Reference proteome</keyword>
<dbReference type="VEuPathDB" id="ToxoDB:EBH_0060460"/>
<evidence type="ECO:0000313" key="2">
    <source>
        <dbReference type="Proteomes" id="UP000030750"/>
    </source>
</evidence>
<protein>
    <submittedName>
        <fullName evidence="1">Uncharacterized protein</fullName>
    </submittedName>
</protein>
<name>U6LL04_9EIME</name>
<dbReference type="OrthoDB" id="345501at2759"/>